<organism evidence="2 3">
    <name type="scientific">Longibacter salinarum</name>
    <dbReference type="NCBI Taxonomy" id="1850348"/>
    <lineage>
        <taxon>Bacteria</taxon>
        <taxon>Pseudomonadati</taxon>
        <taxon>Rhodothermota</taxon>
        <taxon>Rhodothermia</taxon>
        <taxon>Rhodothermales</taxon>
        <taxon>Salisaetaceae</taxon>
        <taxon>Longibacter</taxon>
    </lineage>
</organism>
<keyword evidence="1" id="KW-1133">Transmembrane helix</keyword>
<evidence type="ECO:0000256" key="1">
    <source>
        <dbReference type="SAM" id="Phobius"/>
    </source>
</evidence>
<dbReference type="AlphaFoldDB" id="A0A2A8CZP9"/>
<name>A0A2A8CZP9_9BACT</name>
<evidence type="ECO:0008006" key="4">
    <source>
        <dbReference type="Google" id="ProtNLM"/>
    </source>
</evidence>
<reference evidence="2 3" key="1">
    <citation type="submission" date="2017-10" db="EMBL/GenBank/DDBJ databases">
        <title>Draft genome of Longibacter Salinarum.</title>
        <authorList>
            <person name="Goh K.M."/>
            <person name="Shamsir M.S."/>
            <person name="Lim S.W."/>
        </authorList>
    </citation>
    <scope>NUCLEOTIDE SEQUENCE [LARGE SCALE GENOMIC DNA]</scope>
    <source>
        <strain evidence="2 3">KCTC 52045</strain>
    </source>
</reference>
<feature type="transmembrane region" description="Helical" evidence="1">
    <location>
        <begin position="90"/>
        <end position="110"/>
    </location>
</feature>
<dbReference type="RefSeq" id="WP_098074349.1">
    <property type="nucleotide sequence ID" value="NZ_PDEQ01000002.1"/>
</dbReference>
<dbReference type="Proteomes" id="UP000220102">
    <property type="component" value="Unassembled WGS sequence"/>
</dbReference>
<evidence type="ECO:0000313" key="3">
    <source>
        <dbReference type="Proteomes" id="UP000220102"/>
    </source>
</evidence>
<comment type="caution">
    <text evidence="2">The sequence shown here is derived from an EMBL/GenBank/DDBJ whole genome shotgun (WGS) entry which is preliminary data.</text>
</comment>
<keyword evidence="3" id="KW-1185">Reference proteome</keyword>
<accession>A0A2A8CZP9</accession>
<feature type="transmembrane region" description="Helical" evidence="1">
    <location>
        <begin position="52"/>
        <end position="70"/>
    </location>
</feature>
<dbReference type="EMBL" id="PDEQ01000002">
    <property type="protein sequence ID" value="PEN14172.1"/>
    <property type="molecule type" value="Genomic_DNA"/>
</dbReference>
<sequence>MADFAEILFVLHAVVLSVFVGVTSVSMLLAIISRLRIRKPLLSWRRPSFLQVPIGPSLFLLVVFVAFALSMWTGHSIDPHVIVGYPAGGIFWWVATWLCRSVVVTEYGIIHDMTCINRAISWSQITDYFFAEEEGQSYLVFFYEDDEGSHRRINLPVSEHVRAPFEQLISRKLAPRFRCTMHKPYDEETLDE</sequence>
<proteinExistence type="predicted"/>
<protein>
    <recommendedName>
        <fullName evidence="4">DUF5673 domain-containing protein</fullName>
    </recommendedName>
</protein>
<keyword evidence="1" id="KW-0812">Transmembrane</keyword>
<evidence type="ECO:0000313" key="2">
    <source>
        <dbReference type="EMBL" id="PEN14172.1"/>
    </source>
</evidence>
<feature type="transmembrane region" description="Helical" evidence="1">
    <location>
        <begin position="6"/>
        <end position="31"/>
    </location>
</feature>
<keyword evidence="1" id="KW-0472">Membrane</keyword>
<gene>
    <name evidence="2" type="ORF">CRI94_03780</name>
</gene>
<dbReference type="OrthoDB" id="1495942at2"/>